<accession>A0A1C3RGZ9</accession>
<dbReference type="AlphaFoldDB" id="A0A1C3RGZ9"/>
<gene>
    <name evidence="1" type="ORF">MTBPR1_220006</name>
</gene>
<organism evidence="1 2">
    <name type="scientific">Candidatus Terasakiella magnetica</name>
    <dbReference type="NCBI Taxonomy" id="1867952"/>
    <lineage>
        <taxon>Bacteria</taxon>
        <taxon>Pseudomonadati</taxon>
        <taxon>Pseudomonadota</taxon>
        <taxon>Alphaproteobacteria</taxon>
        <taxon>Rhodospirillales</taxon>
        <taxon>Terasakiellaceae</taxon>
        <taxon>Terasakiella</taxon>
    </lineage>
</organism>
<dbReference type="Proteomes" id="UP000231658">
    <property type="component" value="Unassembled WGS sequence"/>
</dbReference>
<keyword evidence="2" id="KW-1185">Reference proteome</keyword>
<evidence type="ECO:0000313" key="1">
    <source>
        <dbReference type="EMBL" id="SCA56573.1"/>
    </source>
</evidence>
<proteinExistence type="predicted"/>
<name>A0A1C3RGZ9_9PROT</name>
<protein>
    <submittedName>
        <fullName evidence="1">Uncharacterized protein</fullName>
    </submittedName>
</protein>
<dbReference type="STRING" id="1867952.MTBPR1_220006"/>
<dbReference type="RefSeq" id="WP_069188674.1">
    <property type="nucleotide sequence ID" value="NZ_FLYE01000015.1"/>
</dbReference>
<reference evidence="1 2" key="1">
    <citation type="submission" date="2016-07" db="EMBL/GenBank/DDBJ databases">
        <authorList>
            <person name="Lefevre C.T."/>
        </authorList>
    </citation>
    <scope>NUCLEOTIDE SEQUENCE [LARGE SCALE GENOMIC DNA]</scope>
    <source>
        <strain evidence="1">PR1</strain>
    </source>
</reference>
<evidence type="ECO:0000313" key="2">
    <source>
        <dbReference type="Proteomes" id="UP000231658"/>
    </source>
</evidence>
<dbReference type="EMBL" id="FLYE01000015">
    <property type="protein sequence ID" value="SCA56573.1"/>
    <property type="molecule type" value="Genomic_DNA"/>
</dbReference>
<sequence length="103" mass="11569">MKLYEIIGQPATSDGSVHYDPEQKRIRFSGDKPKLTLKSLKRIRLMKDAHKKKSAAKSALIGLMYSQDDIQSNKLETELSPSAAEQHLTKLAMSHITRSQMGD</sequence>